<organism evidence="2 3">
    <name type="scientific">Solibaculum intestinale</name>
    <dbReference type="NCBI Taxonomy" id="3133165"/>
    <lineage>
        <taxon>Bacteria</taxon>
        <taxon>Bacillati</taxon>
        <taxon>Bacillota</taxon>
        <taxon>Clostridia</taxon>
        <taxon>Eubacteriales</taxon>
        <taxon>Oscillospiraceae</taxon>
        <taxon>Solibaculum</taxon>
    </lineage>
</organism>
<protein>
    <submittedName>
        <fullName evidence="2">ERCC4 domain-containing protein</fullName>
        <ecNumber evidence="2">3.1.21.-</ecNumber>
    </submittedName>
</protein>
<gene>
    <name evidence="2" type="ORF">WMO26_08245</name>
</gene>
<name>A0ABV1E0J2_9FIRM</name>
<evidence type="ECO:0000313" key="3">
    <source>
        <dbReference type="Proteomes" id="UP001489509"/>
    </source>
</evidence>
<dbReference type="Pfam" id="PF02732">
    <property type="entry name" value="ERCC4"/>
    <property type="match status" value="1"/>
</dbReference>
<reference evidence="2 3" key="1">
    <citation type="submission" date="2024-03" db="EMBL/GenBank/DDBJ databases">
        <title>Human intestinal bacterial collection.</title>
        <authorList>
            <person name="Pauvert C."/>
            <person name="Hitch T.C.A."/>
            <person name="Clavel T."/>
        </authorList>
    </citation>
    <scope>NUCLEOTIDE SEQUENCE [LARGE SCALE GENOMIC DNA]</scope>
    <source>
        <strain evidence="2 3">CLA-JM-H44</strain>
    </source>
</reference>
<evidence type="ECO:0000259" key="1">
    <source>
        <dbReference type="SMART" id="SM00891"/>
    </source>
</evidence>
<proteinExistence type="predicted"/>
<keyword evidence="3" id="KW-1185">Reference proteome</keyword>
<sequence>MSEYSIFEINQMLESMTVLVDTREQVTSAFRRRMEQIGRPYERQKLDFGDYSCAVIDQDGNRICMDHLFAVERKMCLDELCTCFTRDRKRFEREFLRAKEAGGRLILLVENASLDKALAGQYRSQMHPDALLASLFAWSARYQAPVHFCTAQNSGAMLFRILRYHLKVCLENGGRLP</sequence>
<evidence type="ECO:0000313" key="2">
    <source>
        <dbReference type="EMBL" id="MEQ2440810.1"/>
    </source>
</evidence>
<comment type="caution">
    <text evidence="2">The sequence shown here is derived from an EMBL/GenBank/DDBJ whole genome shotgun (WGS) entry which is preliminary data.</text>
</comment>
<dbReference type="InterPro" id="IPR011335">
    <property type="entry name" value="Restrct_endonuc-II-like"/>
</dbReference>
<dbReference type="GO" id="GO:0016787">
    <property type="term" value="F:hydrolase activity"/>
    <property type="evidence" value="ECO:0007669"/>
    <property type="project" value="UniProtKB-KW"/>
</dbReference>
<keyword evidence="2" id="KW-0378">Hydrolase</keyword>
<dbReference type="RefSeq" id="WP_349219526.1">
    <property type="nucleotide sequence ID" value="NZ_JBBMFD010000012.1"/>
</dbReference>
<dbReference type="Gene3D" id="3.40.50.10130">
    <property type="match status" value="1"/>
</dbReference>
<dbReference type="SMART" id="SM00891">
    <property type="entry name" value="ERCC4"/>
    <property type="match status" value="1"/>
</dbReference>
<dbReference type="InterPro" id="IPR006166">
    <property type="entry name" value="ERCC4_domain"/>
</dbReference>
<dbReference type="SUPFAM" id="SSF52980">
    <property type="entry name" value="Restriction endonuclease-like"/>
    <property type="match status" value="1"/>
</dbReference>
<accession>A0ABV1E0J2</accession>
<dbReference type="Proteomes" id="UP001489509">
    <property type="component" value="Unassembled WGS sequence"/>
</dbReference>
<feature type="domain" description="ERCC4" evidence="1">
    <location>
        <begin position="17"/>
        <end position="113"/>
    </location>
</feature>
<dbReference type="EMBL" id="JBBMFD010000012">
    <property type="protein sequence ID" value="MEQ2440810.1"/>
    <property type="molecule type" value="Genomic_DNA"/>
</dbReference>
<dbReference type="EC" id="3.1.21.-" evidence="2"/>